<name>H6QTM5_PUCGT</name>
<evidence type="ECO:0000313" key="2">
    <source>
        <dbReference type="EMBL" id="EHS64236.1"/>
    </source>
</evidence>
<reference evidence="3" key="1">
    <citation type="journal article" date="2011" name="Proc. Natl. Acad. Sci. U.S.A.">
        <title>Obligate biotrophy features unraveled by the genomic analysis of rust fungi.</title>
        <authorList>
            <person name="Duplessis S."/>
            <person name="Cuomo C.A."/>
            <person name="Lin Y.-C."/>
            <person name="Aerts A."/>
            <person name="Tisserant E."/>
            <person name="Veneault-Fourrey C."/>
            <person name="Joly D.L."/>
            <person name="Hacquard S."/>
            <person name="Amselem J."/>
            <person name="Cantarel B.L."/>
            <person name="Chiu R."/>
            <person name="Coutinho P.M."/>
            <person name="Feau N."/>
            <person name="Field M."/>
            <person name="Frey P."/>
            <person name="Gelhaye E."/>
            <person name="Goldberg J."/>
            <person name="Grabherr M.G."/>
            <person name="Kodira C.D."/>
            <person name="Kohler A."/>
            <person name="Kuees U."/>
            <person name="Lindquist E.A."/>
            <person name="Lucas S.M."/>
            <person name="Mago R."/>
            <person name="Mauceli E."/>
            <person name="Morin E."/>
            <person name="Murat C."/>
            <person name="Pangilinan J.L."/>
            <person name="Park R."/>
            <person name="Pearson M."/>
            <person name="Quesneville H."/>
            <person name="Rouhier N."/>
            <person name="Sakthikumar S."/>
            <person name="Salamov A.A."/>
            <person name="Schmutz J."/>
            <person name="Selles B."/>
            <person name="Shapiro H."/>
            <person name="Tanguay P."/>
            <person name="Tuskan G.A."/>
            <person name="Henrissat B."/>
            <person name="Van de Peer Y."/>
            <person name="Rouze P."/>
            <person name="Ellis J.G."/>
            <person name="Dodds P.N."/>
            <person name="Schein J.E."/>
            <person name="Zhong S."/>
            <person name="Hamelin R.C."/>
            <person name="Grigoriev I.V."/>
            <person name="Szabo L.J."/>
            <person name="Martin F."/>
        </authorList>
    </citation>
    <scope>NUCLEOTIDE SEQUENCE [LARGE SCALE GENOMIC DNA]</scope>
    <source>
        <strain evidence="3">CRL 75-36-700-3 / race SCCL</strain>
    </source>
</reference>
<accession>H6QTM5</accession>
<protein>
    <submittedName>
        <fullName evidence="2">Uncharacterized protein</fullName>
    </submittedName>
</protein>
<proteinExistence type="predicted"/>
<organism evidence="2 3">
    <name type="scientific">Puccinia graminis f. sp. tritici (strain CRL 75-36-700-3 / race SCCL)</name>
    <name type="common">Black stem rust fungus</name>
    <dbReference type="NCBI Taxonomy" id="418459"/>
    <lineage>
        <taxon>Eukaryota</taxon>
        <taxon>Fungi</taxon>
        <taxon>Dikarya</taxon>
        <taxon>Basidiomycota</taxon>
        <taxon>Pucciniomycotina</taxon>
        <taxon>Pucciniomycetes</taxon>
        <taxon>Pucciniales</taxon>
        <taxon>Pucciniaceae</taxon>
        <taxon>Puccinia</taxon>
    </lineage>
</organism>
<feature type="compositionally biased region" description="Basic and acidic residues" evidence="1">
    <location>
        <begin position="12"/>
        <end position="24"/>
    </location>
</feature>
<sequence>MNEVCMQNLADPPKEHESDGKKTPTEVWRCCVPSATRDSFADSKVLKLRSAIMLRVR</sequence>
<dbReference type="KEGG" id="pgr:PGTG_22062"/>
<keyword evidence="3" id="KW-1185">Reference proteome</keyword>
<dbReference type="Proteomes" id="UP000008783">
    <property type="component" value="Unassembled WGS sequence"/>
</dbReference>
<evidence type="ECO:0000313" key="3">
    <source>
        <dbReference type="Proteomes" id="UP000008783"/>
    </source>
</evidence>
<dbReference type="HOGENOM" id="CLU_2997511_0_0_1"/>
<dbReference type="AlphaFoldDB" id="H6QTM5"/>
<dbReference type="VEuPathDB" id="FungiDB:PGTG_22062"/>
<dbReference type="RefSeq" id="XP_003889139.1">
    <property type="nucleotide sequence ID" value="XM_003889090.1"/>
</dbReference>
<evidence type="ECO:0000256" key="1">
    <source>
        <dbReference type="SAM" id="MobiDB-lite"/>
    </source>
</evidence>
<dbReference type="EMBL" id="DS178317">
    <property type="protein sequence ID" value="EHS64236.1"/>
    <property type="molecule type" value="Genomic_DNA"/>
</dbReference>
<gene>
    <name evidence="2" type="ORF">PGTG_22062</name>
</gene>
<dbReference type="InParanoid" id="H6QTM5"/>
<dbReference type="GeneID" id="13541301"/>
<feature type="region of interest" description="Disordered" evidence="1">
    <location>
        <begin position="1"/>
        <end position="24"/>
    </location>
</feature>